<dbReference type="EMBL" id="CAJNOJ010000136">
    <property type="protein sequence ID" value="CAF1180333.1"/>
    <property type="molecule type" value="Genomic_DNA"/>
</dbReference>
<dbReference type="Gene3D" id="3.40.50.410">
    <property type="entry name" value="von Willebrand factor, type A domain"/>
    <property type="match status" value="1"/>
</dbReference>
<sequence>MTYTSTAPIQYPNMQNIPTSNEFSAPPTYSDAVLDPMTTAEARMQKFARLAGRYEINRDFADRLRQLEGYEIVFLCDDSGSMATVVGTNGETFAVRSTRWEELKQIVLITVDIASVLDPDGLDIYFLNRPAVLHVKHSSQLESTFAAPPNGLTPITRVLRQILQAKKTAIQERKLLIIIATDGQPTDDYGTTDVATLERVLKYERNPPDRVLITFCACTDDEQAVGYLNKWDAKLPFVDVCDDYRSEREEIWRVQGRQFPFSFGDYVVKILLGSVDPYFDKLDQKHVSGMKKKSRCAIL</sequence>
<name>A0A814UX29_ADIRI</name>
<dbReference type="InterPro" id="IPR036465">
    <property type="entry name" value="vWFA_dom_sf"/>
</dbReference>
<proteinExistence type="predicted"/>
<evidence type="ECO:0000313" key="3">
    <source>
        <dbReference type="Proteomes" id="UP000663852"/>
    </source>
</evidence>
<organism evidence="2 3">
    <name type="scientific">Adineta ricciae</name>
    <name type="common">Rotifer</name>
    <dbReference type="NCBI Taxonomy" id="249248"/>
    <lineage>
        <taxon>Eukaryota</taxon>
        <taxon>Metazoa</taxon>
        <taxon>Spiralia</taxon>
        <taxon>Gnathifera</taxon>
        <taxon>Rotifera</taxon>
        <taxon>Eurotatoria</taxon>
        <taxon>Bdelloidea</taxon>
        <taxon>Adinetida</taxon>
        <taxon>Adinetidae</taxon>
        <taxon>Adineta</taxon>
    </lineage>
</organism>
<evidence type="ECO:0000313" key="2">
    <source>
        <dbReference type="EMBL" id="CAF1180333.1"/>
    </source>
</evidence>
<gene>
    <name evidence="2" type="ORF">EDS130_LOCUS24203</name>
</gene>
<evidence type="ECO:0008006" key="4">
    <source>
        <dbReference type="Google" id="ProtNLM"/>
    </source>
</evidence>
<reference evidence="2" key="1">
    <citation type="submission" date="2021-02" db="EMBL/GenBank/DDBJ databases">
        <authorList>
            <person name="Nowell W R."/>
        </authorList>
    </citation>
    <scope>NUCLEOTIDE SEQUENCE</scope>
</reference>
<dbReference type="AlphaFoldDB" id="A0A814UX29"/>
<feature type="region of interest" description="Disordered" evidence="1">
    <location>
        <begin position="1"/>
        <end position="22"/>
    </location>
</feature>
<dbReference type="PANTHER" id="PTHR34706:SF1">
    <property type="entry name" value="VWFA DOMAIN-CONTAINING PROTEIN"/>
    <property type="match status" value="1"/>
</dbReference>
<evidence type="ECO:0000256" key="1">
    <source>
        <dbReference type="SAM" id="MobiDB-lite"/>
    </source>
</evidence>
<dbReference type="PANTHER" id="PTHR34706">
    <property type="entry name" value="SLR1338 PROTEIN"/>
    <property type="match status" value="1"/>
</dbReference>
<dbReference type="SUPFAM" id="SSF53300">
    <property type="entry name" value="vWA-like"/>
    <property type="match status" value="1"/>
</dbReference>
<accession>A0A814UX29</accession>
<comment type="caution">
    <text evidence="2">The sequence shown here is derived from an EMBL/GenBank/DDBJ whole genome shotgun (WGS) entry which is preliminary data.</text>
</comment>
<dbReference type="Proteomes" id="UP000663852">
    <property type="component" value="Unassembled WGS sequence"/>
</dbReference>
<dbReference type="OrthoDB" id="2142040at2759"/>
<protein>
    <recommendedName>
        <fullName evidence="4">VWFA domain-containing protein</fullName>
    </recommendedName>
</protein>